<dbReference type="SUPFAM" id="SSF103473">
    <property type="entry name" value="MFS general substrate transporter"/>
    <property type="match status" value="1"/>
</dbReference>
<keyword evidence="1" id="KW-0812">Transmembrane</keyword>
<dbReference type="Proteomes" id="UP000308489">
    <property type="component" value="Chromosome 1"/>
</dbReference>
<evidence type="ECO:0000313" key="3">
    <source>
        <dbReference type="EMBL" id="VTQ82212.1"/>
    </source>
</evidence>
<proteinExistence type="predicted"/>
<dbReference type="GO" id="GO:0004175">
    <property type="term" value="F:endopeptidase activity"/>
    <property type="evidence" value="ECO:0007669"/>
    <property type="project" value="UniProtKB-ARBA"/>
</dbReference>
<dbReference type="KEGG" id="hhw:NCTC503_00137"/>
<accession>A0A4U9QUN9</accession>
<dbReference type="InterPro" id="IPR036259">
    <property type="entry name" value="MFS_trans_sf"/>
</dbReference>
<feature type="transmembrane region" description="Helical" evidence="1">
    <location>
        <begin position="53"/>
        <end position="71"/>
    </location>
</feature>
<feature type="transmembrane region" description="Helical" evidence="1">
    <location>
        <begin position="92"/>
        <end position="114"/>
    </location>
</feature>
<organism evidence="3 4">
    <name type="scientific">Hathewaya histolytica</name>
    <name type="common">Clostridium histolyticum</name>
    <dbReference type="NCBI Taxonomy" id="1498"/>
    <lineage>
        <taxon>Bacteria</taxon>
        <taxon>Bacillati</taxon>
        <taxon>Bacillota</taxon>
        <taxon>Clostridia</taxon>
        <taxon>Eubacteriales</taxon>
        <taxon>Clostridiaceae</taxon>
        <taxon>Hathewaya</taxon>
    </lineage>
</organism>
<dbReference type="PANTHER" id="PTHR36435">
    <property type="entry name" value="SLR1288 PROTEIN"/>
    <property type="match status" value="1"/>
</dbReference>
<feature type="transmembrane region" description="Helical" evidence="1">
    <location>
        <begin position="134"/>
        <end position="155"/>
    </location>
</feature>
<dbReference type="AlphaFoldDB" id="A0A4U9QUN9"/>
<dbReference type="GO" id="GO:0006508">
    <property type="term" value="P:proteolysis"/>
    <property type="evidence" value="ECO:0007669"/>
    <property type="project" value="UniProtKB-KW"/>
</dbReference>
<feature type="transmembrane region" description="Helical" evidence="1">
    <location>
        <begin position="12"/>
        <end position="33"/>
    </location>
</feature>
<name>A0A4U9QUN9_HATHI</name>
<dbReference type="InterPro" id="IPR003675">
    <property type="entry name" value="Rce1/LyrA-like_dom"/>
</dbReference>
<protein>
    <submittedName>
        <fullName evidence="3">CAAX amino protease family protein</fullName>
    </submittedName>
</protein>
<evidence type="ECO:0000313" key="4">
    <source>
        <dbReference type="Proteomes" id="UP000308489"/>
    </source>
</evidence>
<gene>
    <name evidence="3" type="ORF">NCTC503_00137</name>
</gene>
<dbReference type="GO" id="GO:0080120">
    <property type="term" value="P:CAAX-box protein maturation"/>
    <property type="evidence" value="ECO:0007669"/>
    <property type="project" value="UniProtKB-ARBA"/>
</dbReference>
<dbReference type="RefSeq" id="WP_138208981.1">
    <property type="nucleotide sequence ID" value="NZ_CBCRUQ010000011.1"/>
</dbReference>
<keyword evidence="1" id="KW-1133">Transmembrane helix</keyword>
<sequence>MKKISSTSKHILFYLETYFLAQSLCGVIMVFILCIVKGKDFLEDGQVLIRENAYIIALIASFLSIIIYNYVFKNRKKSLKDRLILKRIDFKCSLRIIACSIGSAMFLGSVVFSIQHKFPSYIKTTETIDSAQASVLAMVSIVIILPIFEEILFRGLVFDELRKSKKFKRALIIQAVLFGIMHGNSLQGLYAFALGITYGLIYAWTKSLYGSMLAHIVFNLLGSSIFPMILDKTKNFVYGYMVFGLLISIVSMMCIYKQSNNENKALDVGV</sequence>
<feature type="transmembrane region" description="Helical" evidence="1">
    <location>
        <begin position="236"/>
        <end position="256"/>
    </location>
</feature>
<dbReference type="Pfam" id="PF02517">
    <property type="entry name" value="Rce1-like"/>
    <property type="match status" value="1"/>
</dbReference>
<dbReference type="InterPro" id="IPR052710">
    <property type="entry name" value="CAAX_protease"/>
</dbReference>
<evidence type="ECO:0000256" key="1">
    <source>
        <dbReference type="SAM" id="Phobius"/>
    </source>
</evidence>
<feature type="transmembrane region" description="Helical" evidence="1">
    <location>
        <begin position="167"/>
        <end position="183"/>
    </location>
</feature>
<keyword evidence="3" id="KW-0378">Hydrolase</keyword>
<feature type="domain" description="CAAX prenyl protease 2/Lysostaphin resistance protein A-like" evidence="2">
    <location>
        <begin position="133"/>
        <end position="221"/>
    </location>
</feature>
<dbReference type="OrthoDB" id="4177129at2"/>
<reference evidence="3 4" key="1">
    <citation type="submission" date="2019-05" db="EMBL/GenBank/DDBJ databases">
        <authorList>
            <consortium name="Pathogen Informatics"/>
        </authorList>
    </citation>
    <scope>NUCLEOTIDE SEQUENCE [LARGE SCALE GENOMIC DNA]</scope>
    <source>
        <strain evidence="3 4">NCTC503</strain>
    </source>
</reference>
<evidence type="ECO:0000259" key="2">
    <source>
        <dbReference type="Pfam" id="PF02517"/>
    </source>
</evidence>
<keyword evidence="3" id="KW-0645">Protease</keyword>
<feature type="transmembrane region" description="Helical" evidence="1">
    <location>
        <begin position="212"/>
        <end position="230"/>
    </location>
</feature>
<dbReference type="PANTHER" id="PTHR36435:SF1">
    <property type="entry name" value="CAAX AMINO TERMINAL PROTEASE FAMILY PROTEIN"/>
    <property type="match status" value="1"/>
</dbReference>
<keyword evidence="4" id="KW-1185">Reference proteome</keyword>
<keyword evidence="1" id="KW-0472">Membrane</keyword>
<dbReference type="EMBL" id="LR590481">
    <property type="protein sequence ID" value="VTQ82212.1"/>
    <property type="molecule type" value="Genomic_DNA"/>
</dbReference>